<keyword evidence="2" id="KW-1185">Reference proteome</keyword>
<dbReference type="GeneID" id="20231566"/>
<dbReference type="CTD" id="20231566"/>
<accession>V4BZE2</accession>
<protein>
    <submittedName>
        <fullName evidence="1">Uncharacterized protein</fullName>
    </submittedName>
</protein>
<dbReference type="Proteomes" id="UP000030746">
    <property type="component" value="Unassembled WGS sequence"/>
</dbReference>
<dbReference type="EMBL" id="KB201802">
    <property type="protein sequence ID" value="ESO94514.1"/>
    <property type="molecule type" value="Genomic_DNA"/>
</dbReference>
<dbReference type="KEGG" id="lgi:LOTGIDRAFT_118005"/>
<dbReference type="AlphaFoldDB" id="V4BZE2"/>
<proteinExistence type="predicted"/>
<gene>
    <name evidence="1" type="ORF">LOTGIDRAFT_118005</name>
</gene>
<dbReference type="HOGENOM" id="CLU_3093459_0_0_1"/>
<reference evidence="1 2" key="1">
    <citation type="journal article" date="2013" name="Nature">
        <title>Insights into bilaterian evolution from three spiralian genomes.</title>
        <authorList>
            <person name="Simakov O."/>
            <person name="Marletaz F."/>
            <person name="Cho S.J."/>
            <person name="Edsinger-Gonzales E."/>
            <person name="Havlak P."/>
            <person name="Hellsten U."/>
            <person name="Kuo D.H."/>
            <person name="Larsson T."/>
            <person name="Lv J."/>
            <person name="Arendt D."/>
            <person name="Savage R."/>
            <person name="Osoegawa K."/>
            <person name="de Jong P."/>
            <person name="Grimwood J."/>
            <person name="Chapman J.A."/>
            <person name="Shapiro H."/>
            <person name="Aerts A."/>
            <person name="Otillar R.P."/>
            <person name="Terry A.Y."/>
            <person name="Boore J.L."/>
            <person name="Grigoriev I.V."/>
            <person name="Lindberg D.R."/>
            <person name="Seaver E.C."/>
            <person name="Weisblat D.A."/>
            <person name="Putnam N.H."/>
            <person name="Rokhsar D.S."/>
        </authorList>
    </citation>
    <scope>NUCLEOTIDE SEQUENCE [LARGE SCALE GENOMIC DNA]</scope>
</reference>
<name>V4BZE2_LOTGI</name>
<sequence length="52" mass="5749">SSCSDHLIPTNIRYIAHPVQIKHGSSCSDRLTPTNTSNIAHHVQIAHHIQIV</sequence>
<evidence type="ECO:0000313" key="1">
    <source>
        <dbReference type="EMBL" id="ESO94514.1"/>
    </source>
</evidence>
<organism evidence="1 2">
    <name type="scientific">Lottia gigantea</name>
    <name type="common">Giant owl limpet</name>
    <dbReference type="NCBI Taxonomy" id="225164"/>
    <lineage>
        <taxon>Eukaryota</taxon>
        <taxon>Metazoa</taxon>
        <taxon>Spiralia</taxon>
        <taxon>Lophotrochozoa</taxon>
        <taxon>Mollusca</taxon>
        <taxon>Gastropoda</taxon>
        <taxon>Patellogastropoda</taxon>
        <taxon>Lottioidea</taxon>
        <taxon>Lottiidae</taxon>
        <taxon>Lottia</taxon>
    </lineage>
</organism>
<feature type="non-terminal residue" evidence="1">
    <location>
        <position position="1"/>
    </location>
</feature>
<evidence type="ECO:0000313" key="2">
    <source>
        <dbReference type="Proteomes" id="UP000030746"/>
    </source>
</evidence>
<dbReference type="RefSeq" id="XP_009054798.1">
    <property type="nucleotide sequence ID" value="XM_009056550.1"/>
</dbReference>